<reference evidence="2 3" key="1">
    <citation type="submission" date="2024-09" db="EMBL/GenBank/DDBJ databases">
        <title>Novel species of the genus Pelomonas and Roseateles isolated from streams.</title>
        <authorList>
            <person name="Lu H."/>
        </authorList>
    </citation>
    <scope>NUCLEOTIDE SEQUENCE [LARGE SCALE GENOMIC DNA]</scope>
    <source>
        <strain evidence="2 3">BYS96W</strain>
    </source>
</reference>
<sequence>MSTPYLGELRLMSFANPPKGWALCNGQVLPIQQNQALFSLLGTTYGGNGQTTFMLPDLRGRTALHVSDALPQGAAAGAEAVTLNANQMPEHTHHLIATSDVASASAPAGAVPAAKGRGGVDRYAPVGNDTPMDAGSFALNAGGQPHPNMQPYQVLSWAIALVGIYPSRD</sequence>
<dbReference type="EMBL" id="JBIGIA010000004">
    <property type="protein sequence ID" value="MFG6456401.1"/>
    <property type="molecule type" value="Genomic_DNA"/>
</dbReference>
<evidence type="ECO:0000259" key="1">
    <source>
        <dbReference type="Pfam" id="PF07484"/>
    </source>
</evidence>
<evidence type="ECO:0000313" key="3">
    <source>
        <dbReference type="Proteomes" id="UP001606305"/>
    </source>
</evidence>
<proteinExistence type="predicted"/>
<dbReference type="Pfam" id="PF07484">
    <property type="entry name" value="Collar"/>
    <property type="match status" value="1"/>
</dbReference>
<dbReference type="Proteomes" id="UP001606305">
    <property type="component" value="Unassembled WGS sequence"/>
</dbReference>
<comment type="caution">
    <text evidence="2">The sequence shown here is derived from an EMBL/GenBank/DDBJ whole genome shotgun (WGS) entry which is preliminary data.</text>
</comment>
<protein>
    <submittedName>
        <fullName evidence="2">Phage tail protein</fullName>
    </submittedName>
</protein>
<evidence type="ECO:0000313" key="2">
    <source>
        <dbReference type="EMBL" id="MFG6456401.1"/>
    </source>
</evidence>
<dbReference type="Gene3D" id="3.90.1340.10">
    <property type="entry name" value="Phage tail collar domain"/>
    <property type="match status" value="1"/>
</dbReference>
<dbReference type="RefSeq" id="WP_394487143.1">
    <property type="nucleotide sequence ID" value="NZ_JBIGIA010000004.1"/>
</dbReference>
<gene>
    <name evidence="2" type="ORF">ACG00X_06115</name>
</gene>
<organism evidence="2 3">
    <name type="scientific">Pelomonas nitida</name>
    <dbReference type="NCBI Taxonomy" id="3299027"/>
    <lineage>
        <taxon>Bacteria</taxon>
        <taxon>Pseudomonadati</taxon>
        <taxon>Pseudomonadota</taxon>
        <taxon>Betaproteobacteria</taxon>
        <taxon>Burkholderiales</taxon>
        <taxon>Sphaerotilaceae</taxon>
        <taxon>Roseateles</taxon>
    </lineage>
</organism>
<feature type="domain" description="Phage tail collar" evidence="1">
    <location>
        <begin position="7"/>
        <end position="62"/>
    </location>
</feature>
<dbReference type="InterPro" id="IPR011083">
    <property type="entry name" value="Phage_tail_collar_dom"/>
</dbReference>
<keyword evidence="3" id="KW-1185">Reference proteome</keyword>
<accession>A0ABW7G3D2</accession>
<dbReference type="SUPFAM" id="SSF88874">
    <property type="entry name" value="Receptor-binding domain of short tail fibre protein gp12"/>
    <property type="match status" value="1"/>
</dbReference>
<dbReference type="InterPro" id="IPR037053">
    <property type="entry name" value="Phage_tail_collar_dom_sf"/>
</dbReference>
<name>A0ABW7G3D2_9BURK</name>